<keyword evidence="4" id="KW-0812">Transmembrane</keyword>
<dbReference type="Pfam" id="PF13632">
    <property type="entry name" value="Glyco_trans_2_3"/>
    <property type="match status" value="1"/>
</dbReference>
<evidence type="ECO:0000256" key="4">
    <source>
        <dbReference type="SAM" id="Phobius"/>
    </source>
</evidence>
<dbReference type="PANTHER" id="PTHR43630">
    <property type="entry name" value="POLY-BETA-1,6-N-ACETYL-D-GLUCOSAMINE SYNTHASE"/>
    <property type="match status" value="1"/>
</dbReference>
<feature type="domain" description="Glycosyltransferase 2-like" evidence="5">
    <location>
        <begin position="2"/>
        <end position="112"/>
    </location>
</feature>
<dbReference type="GO" id="GO:0016757">
    <property type="term" value="F:glycosyltransferase activity"/>
    <property type="evidence" value="ECO:0007669"/>
    <property type="project" value="UniProtKB-KW"/>
</dbReference>
<evidence type="ECO:0000313" key="6">
    <source>
        <dbReference type="EMBL" id="EFX92344.1"/>
    </source>
</evidence>
<organism evidence="6 7">
    <name type="scientific">Actinobacillus ureae ATCC 25976</name>
    <dbReference type="NCBI Taxonomy" id="887324"/>
    <lineage>
        <taxon>Bacteria</taxon>
        <taxon>Pseudomonadati</taxon>
        <taxon>Pseudomonadota</taxon>
        <taxon>Gammaproteobacteria</taxon>
        <taxon>Pasteurellales</taxon>
        <taxon>Pasteurellaceae</taxon>
        <taxon>Actinobacillus</taxon>
    </lineage>
</organism>
<dbReference type="SUPFAM" id="SSF53448">
    <property type="entry name" value="Nucleotide-diphospho-sugar transferases"/>
    <property type="match status" value="1"/>
</dbReference>
<comment type="caution">
    <text evidence="6">The sequence shown here is derived from an EMBL/GenBank/DDBJ whole genome shotgun (WGS) entry which is preliminary data.</text>
</comment>
<proteinExistence type="inferred from homology"/>
<evidence type="ECO:0000313" key="7">
    <source>
        <dbReference type="Proteomes" id="UP000005467"/>
    </source>
</evidence>
<keyword evidence="4" id="KW-0472">Membrane</keyword>
<dbReference type="HOGENOM" id="CLU_122872_0_0_6"/>
<accession>E8KFK9</accession>
<evidence type="ECO:0000256" key="2">
    <source>
        <dbReference type="ARBA" id="ARBA00022676"/>
    </source>
</evidence>
<keyword evidence="7" id="KW-1185">Reference proteome</keyword>
<dbReference type="InterPro" id="IPR001173">
    <property type="entry name" value="Glyco_trans_2-like"/>
</dbReference>
<dbReference type="Proteomes" id="UP000005467">
    <property type="component" value="Unassembled WGS sequence"/>
</dbReference>
<comment type="similarity">
    <text evidence="1">Belongs to the glycosyltransferase 2 family.</text>
</comment>
<evidence type="ECO:0000256" key="3">
    <source>
        <dbReference type="ARBA" id="ARBA00022679"/>
    </source>
</evidence>
<keyword evidence="4" id="KW-1133">Transmembrane helix</keyword>
<keyword evidence="3" id="KW-0808">Transferase</keyword>
<feature type="transmembrane region" description="Helical" evidence="4">
    <location>
        <begin position="114"/>
        <end position="131"/>
    </location>
</feature>
<dbReference type="AlphaFoldDB" id="E8KFK9"/>
<dbReference type="InterPro" id="IPR029044">
    <property type="entry name" value="Nucleotide-diphossugar_trans"/>
</dbReference>
<evidence type="ECO:0000256" key="1">
    <source>
        <dbReference type="ARBA" id="ARBA00006739"/>
    </source>
</evidence>
<dbReference type="PANTHER" id="PTHR43630:SF1">
    <property type="entry name" value="POLY-BETA-1,6-N-ACETYL-D-GLUCOSAMINE SYNTHASE"/>
    <property type="match status" value="1"/>
</dbReference>
<name>E8KFK9_9PAST</name>
<keyword evidence="2" id="KW-0328">Glycosyltransferase</keyword>
<dbReference type="EMBL" id="AEVG01000043">
    <property type="protein sequence ID" value="EFX92344.1"/>
    <property type="molecule type" value="Genomic_DNA"/>
</dbReference>
<evidence type="ECO:0000259" key="5">
    <source>
        <dbReference type="Pfam" id="PF13632"/>
    </source>
</evidence>
<reference evidence="6 7" key="1">
    <citation type="submission" date="2011-01" db="EMBL/GenBank/DDBJ databases">
        <authorList>
            <person name="Muzny D."/>
            <person name="Qin X."/>
            <person name="Deng J."/>
            <person name="Jiang H."/>
            <person name="Liu Y."/>
            <person name="Qu J."/>
            <person name="Song X.-Z."/>
            <person name="Zhang L."/>
            <person name="Thornton R."/>
            <person name="Coyle M."/>
            <person name="Francisco L."/>
            <person name="Jackson L."/>
            <person name="Javaid M."/>
            <person name="Korchina V."/>
            <person name="Kovar C."/>
            <person name="Mata R."/>
            <person name="Mathew T."/>
            <person name="Ngo R."/>
            <person name="Nguyen L."/>
            <person name="Nguyen N."/>
            <person name="Okwuonu G."/>
            <person name="Ongeri F."/>
            <person name="Pham C."/>
            <person name="Simmons D."/>
            <person name="Wilczek-Boney K."/>
            <person name="Hale W."/>
            <person name="Jakkamsetti A."/>
            <person name="Pham P."/>
            <person name="Ruth R."/>
            <person name="San Lucas F."/>
            <person name="Warren J."/>
            <person name="Zhang J."/>
            <person name="Zhao Z."/>
            <person name="Zhou C."/>
            <person name="Zhu D."/>
            <person name="Lee S."/>
            <person name="Bess C."/>
            <person name="Blankenburg K."/>
            <person name="Forbes L."/>
            <person name="Fu Q."/>
            <person name="Gubbala S."/>
            <person name="Hirani K."/>
            <person name="Jayaseelan J.C."/>
            <person name="Lara F."/>
            <person name="Munidasa M."/>
            <person name="Palculict T."/>
            <person name="Patil S."/>
            <person name="Pu L.-L."/>
            <person name="Saada N."/>
            <person name="Tang L."/>
            <person name="Weissenberger G."/>
            <person name="Zhu Y."/>
            <person name="Hemphill L."/>
            <person name="Shang Y."/>
            <person name="Youmans B."/>
            <person name="Ayvaz T."/>
            <person name="Ross M."/>
            <person name="Santibanez J."/>
            <person name="Aqrawi P."/>
            <person name="Gross S."/>
            <person name="Joshi V."/>
            <person name="Fowler G."/>
            <person name="Nazareth L."/>
            <person name="Reid J."/>
            <person name="Worley K."/>
            <person name="Petrosino J."/>
            <person name="Highlander S."/>
            <person name="Gibbs R."/>
        </authorList>
    </citation>
    <scope>NUCLEOTIDE SEQUENCE [LARGE SCALE GENOMIC DNA]</scope>
    <source>
        <strain evidence="6 7">ATCC 25976</strain>
    </source>
</reference>
<gene>
    <name evidence="6" type="ORF">HMPREF0027_0626</name>
</gene>
<protein>
    <recommendedName>
        <fullName evidence="5">Glycosyltransferase 2-like domain-containing protein</fullName>
    </recommendedName>
</protein>
<feature type="transmembrane region" description="Helical" evidence="4">
    <location>
        <begin position="72"/>
        <end position="94"/>
    </location>
</feature>
<sequence>MITEDIDVSWKIQTSGYDIFYEPRALCWVLVPETIKGLFNQRLRWAQGGAETMMKYFPKIWHLKNRRLWPMFAEYIITAIWAISLVSAMIASVYQFAADGNVSFINWASLKPSMAILFIAFFAQLSISLYIDNRYERGVVKYAFSCIWYPW</sequence>